<dbReference type="PANTHER" id="PTHR43735">
    <property type="entry name" value="APOPTOSIS-INDUCING FACTOR 1"/>
    <property type="match status" value="1"/>
</dbReference>
<dbReference type="InterPro" id="IPR023753">
    <property type="entry name" value="FAD/NAD-binding_dom"/>
</dbReference>
<dbReference type="Pfam" id="PF07992">
    <property type="entry name" value="Pyr_redox_2"/>
    <property type="match status" value="1"/>
</dbReference>
<dbReference type="SUPFAM" id="SSF51905">
    <property type="entry name" value="FAD/NAD(P)-binding domain"/>
    <property type="match status" value="1"/>
</dbReference>
<comment type="caution">
    <text evidence="3">The sequence shown here is derived from an EMBL/GenBank/DDBJ whole genome shotgun (WGS) entry which is preliminary data.</text>
</comment>
<organism evidence="3 4">
    <name type="scientific">Trichosporon asahii var. asahii (strain CBS 8904)</name>
    <name type="common">Yeast</name>
    <dbReference type="NCBI Taxonomy" id="1220162"/>
    <lineage>
        <taxon>Eukaryota</taxon>
        <taxon>Fungi</taxon>
        <taxon>Dikarya</taxon>
        <taxon>Basidiomycota</taxon>
        <taxon>Agaricomycotina</taxon>
        <taxon>Tremellomycetes</taxon>
        <taxon>Trichosporonales</taxon>
        <taxon>Trichosporonaceae</taxon>
        <taxon>Trichosporon</taxon>
    </lineage>
</organism>
<dbReference type="AlphaFoldDB" id="K1VRE5"/>
<feature type="region of interest" description="Disordered" evidence="1">
    <location>
        <begin position="39"/>
        <end position="58"/>
    </location>
</feature>
<dbReference type="PRINTS" id="PR00411">
    <property type="entry name" value="PNDRDTASEI"/>
</dbReference>
<sequence>MTIQPKTVVVLGVAYGGAHAAATLARRLPEGWRVVAIDRTSHGNPKEPDTIPERAADPSSHEMLQGLVIGMTPNSVSVLLPKDGSYDDVKDDAAPPERIRTIEFDYAVYALGSGMPAPCDVWGEIGRKQSPGRGTKAGTVEWLANYGDEIKKAKRVIIVGGGALGIQYATDIKETTPDVEVTLLHSREQLLPVYHPEVHDVVIQRFKELGINYSLGDRVLTWPENPGFVGETKTVVTEKGKTYEGDIVLACTGPRPHVEFIAALNPAAVAETGRLRVDEHLAVQGLPHIYAIGDVADTEAILAGHMSNGMGGVAARNILRQIAGNPLEKYVVDPTGQRIKVSLGLKDAVIASLSGANRIDTGAEDINARLMWAVYGAQDLPEDA</sequence>
<dbReference type="InParanoid" id="K1VRE5"/>
<feature type="domain" description="FAD/NAD(P)-binding" evidence="2">
    <location>
        <begin position="7"/>
        <end position="298"/>
    </location>
</feature>
<dbReference type="OMA" id="NISHAWE"/>
<dbReference type="HOGENOM" id="CLU_019845_0_1_1"/>
<dbReference type="GO" id="GO:0005737">
    <property type="term" value="C:cytoplasm"/>
    <property type="evidence" value="ECO:0007669"/>
    <property type="project" value="TreeGrafter"/>
</dbReference>
<dbReference type="Proteomes" id="UP000006757">
    <property type="component" value="Unassembled WGS sequence"/>
</dbReference>
<protein>
    <submittedName>
        <fullName evidence="3">Oxidoreductase</fullName>
    </submittedName>
</protein>
<gene>
    <name evidence="3" type="ORF">A1Q2_03651</name>
</gene>
<evidence type="ECO:0000313" key="3">
    <source>
        <dbReference type="EMBL" id="EKD02052.1"/>
    </source>
</evidence>
<evidence type="ECO:0000256" key="1">
    <source>
        <dbReference type="SAM" id="MobiDB-lite"/>
    </source>
</evidence>
<keyword evidence="4" id="KW-1185">Reference proteome</keyword>
<reference evidence="3 4" key="1">
    <citation type="journal article" date="2012" name="Eukaryot. Cell">
        <title>Genome sequence of the Trichosporon asahii environmental strain CBS 8904.</title>
        <authorList>
            <person name="Yang R.Y."/>
            <person name="Li H.T."/>
            <person name="Zhu H."/>
            <person name="Zhou G.P."/>
            <person name="Wang M."/>
            <person name="Wang L."/>
        </authorList>
    </citation>
    <scope>NUCLEOTIDE SEQUENCE [LARGE SCALE GENOMIC DNA]</scope>
    <source>
        <strain evidence="3 4">CBS 8904</strain>
    </source>
</reference>
<dbReference type="GO" id="GO:0050660">
    <property type="term" value="F:flavin adenine dinucleotide binding"/>
    <property type="evidence" value="ECO:0007669"/>
    <property type="project" value="TreeGrafter"/>
</dbReference>
<evidence type="ECO:0000259" key="2">
    <source>
        <dbReference type="Pfam" id="PF07992"/>
    </source>
</evidence>
<name>K1VRE5_TRIAC</name>
<dbReference type="PRINTS" id="PR00368">
    <property type="entry name" value="FADPNR"/>
</dbReference>
<dbReference type="Gene3D" id="3.50.50.100">
    <property type="match status" value="1"/>
</dbReference>
<dbReference type="PANTHER" id="PTHR43735:SF2">
    <property type="entry name" value="FE-REGULATED PROTEIN 8"/>
    <property type="match status" value="1"/>
</dbReference>
<dbReference type="eggNOG" id="KOG1336">
    <property type="taxonomic scope" value="Eukaryota"/>
</dbReference>
<dbReference type="InterPro" id="IPR036188">
    <property type="entry name" value="FAD/NAD-bd_sf"/>
</dbReference>
<dbReference type="STRING" id="1220162.K1VRE5"/>
<proteinExistence type="predicted"/>
<accession>K1VRE5</accession>
<dbReference type="GO" id="GO:0004174">
    <property type="term" value="F:electron-transferring-flavoprotein dehydrogenase activity"/>
    <property type="evidence" value="ECO:0007669"/>
    <property type="project" value="TreeGrafter"/>
</dbReference>
<dbReference type="EMBL" id="AMBO01000301">
    <property type="protein sequence ID" value="EKD02052.1"/>
    <property type="molecule type" value="Genomic_DNA"/>
</dbReference>
<evidence type="ECO:0000313" key="4">
    <source>
        <dbReference type="Proteomes" id="UP000006757"/>
    </source>
</evidence>